<dbReference type="EMBL" id="JAPTHD010000001">
    <property type="protein sequence ID" value="MDV5822857.1"/>
    <property type="molecule type" value="Genomic_DNA"/>
</dbReference>
<evidence type="ECO:0000313" key="3">
    <source>
        <dbReference type="Proteomes" id="UP001185984"/>
    </source>
</evidence>
<dbReference type="Gene3D" id="3.40.50.1820">
    <property type="entry name" value="alpha/beta hydrolase"/>
    <property type="match status" value="1"/>
</dbReference>
<proteinExistence type="predicted"/>
<feature type="compositionally biased region" description="Polar residues" evidence="1">
    <location>
        <begin position="330"/>
        <end position="347"/>
    </location>
</feature>
<reference evidence="3" key="1">
    <citation type="journal article" date="2022" name="J Environ Chem Eng">
        <title>Biodegradation of petroleum oil using a constructed nonpathogenic and heavy metal-tolerant bacterial consortium isolated from marine sponges.</title>
        <authorList>
            <person name="Dechsakulwatana C."/>
            <person name="Rungsihiranrut A."/>
            <person name="Muangchinda C."/>
            <person name="Ningthoujam R."/>
            <person name="Klankeo P."/>
            <person name="Pinyakong O."/>
        </authorList>
    </citation>
    <scope>NUCLEOTIDE SEQUENCE [LARGE SCALE GENOMIC DNA]</scope>
    <source>
        <strain evidence="3">MO2-4</strain>
    </source>
</reference>
<evidence type="ECO:0000256" key="1">
    <source>
        <dbReference type="SAM" id="MobiDB-lite"/>
    </source>
</evidence>
<sequence>MFAAVDGIRPTDAPTGAPLAGAGRIADGLASALRNGADARDVAQTLRDLGQNDPALEDAVRGALEARLTPVEQGEMARADAMDAALRAGGGGPSDAERRAIAVAFRRELDGNQSSLRSGALSPSERSARTELQQVGELALLNVDVYEDQSVASLLPRGFTALSDRQAERQFPGFTARDDRAGLYSRIYHDSESDTYVVVNRGTDDGWAPWGIVRGSPDGSTNRGLIFGSKTRQADLALANADAVADATGGRVAFSGHSLGGALASLQGAQVGKPATVFNPLGLQEKLFERYTIDREGLDQHVRAYVVDGDPVAGSNGFFGLERAPTTQLPSRDLSWSANDGLRSSDNSPDEHGMVSVIGGLLHRANAAIREAR</sequence>
<accession>A0ABU3ZU17</accession>
<dbReference type="Pfam" id="PF26363">
    <property type="entry name" value="Phospholipase-like"/>
    <property type="match status" value="1"/>
</dbReference>
<feature type="region of interest" description="Disordered" evidence="1">
    <location>
        <begin position="330"/>
        <end position="351"/>
    </location>
</feature>
<dbReference type="InterPro" id="IPR029058">
    <property type="entry name" value="AB_hydrolase_fold"/>
</dbReference>
<gene>
    <name evidence="2" type="ORF">O0R41_04510</name>
</gene>
<evidence type="ECO:0000313" key="2">
    <source>
        <dbReference type="EMBL" id="MDV5822857.1"/>
    </source>
</evidence>
<dbReference type="RefSeq" id="WP_317515944.1">
    <property type="nucleotide sequence ID" value="NZ_JAPTHD010000001.1"/>
</dbReference>
<comment type="caution">
    <text evidence="2">The sequence shown here is derived from an EMBL/GenBank/DDBJ whole genome shotgun (WGS) entry which is preliminary data.</text>
</comment>
<name>A0ABU3ZU17_9SPHN</name>
<organism evidence="2 3">
    <name type="scientific">Sphingobium naphthae</name>
    <dbReference type="NCBI Taxonomy" id="1886786"/>
    <lineage>
        <taxon>Bacteria</taxon>
        <taxon>Pseudomonadati</taxon>
        <taxon>Pseudomonadota</taxon>
        <taxon>Alphaproteobacteria</taxon>
        <taxon>Sphingomonadales</taxon>
        <taxon>Sphingomonadaceae</taxon>
        <taxon>Sphingobium</taxon>
    </lineage>
</organism>
<dbReference type="Proteomes" id="UP001185984">
    <property type="component" value="Unassembled WGS sequence"/>
</dbReference>
<dbReference type="SUPFAM" id="SSF53474">
    <property type="entry name" value="alpha/beta-Hydrolases"/>
    <property type="match status" value="1"/>
</dbReference>
<protein>
    <recommendedName>
        <fullName evidence="4">DUF2974 domain-containing protein</fullName>
    </recommendedName>
</protein>
<evidence type="ECO:0008006" key="4">
    <source>
        <dbReference type="Google" id="ProtNLM"/>
    </source>
</evidence>
<keyword evidence="3" id="KW-1185">Reference proteome</keyword>